<dbReference type="RefSeq" id="WP_049699238.1">
    <property type="nucleotide sequence ID" value="NZ_JAQDQF010000008.1"/>
</dbReference>
<name>A0ABR5IBJ6_9ACTN</name>
<reference evidence="2 3" key="1">
    <citation type="submission" date="2015-05" db="EMBL/GenBank/DDBJ databases">
        <title>Draft genome sequence of the bacterium Gordonia jacobaea a new member of the Gordonia genus.</title>
        <authorList>
            <person name="Jimenez-Galisteo G."/>
            <person name="Dominguez A."/>
            <person name="Munoz E."/>
            <person name="Vinas M."/>
        </authorList>
    </citation>
    <scope>NUCLEOTIDE SEQUENCE [LARGE SCALE GENOMIC DNA]</scope>
    <source>
        <strain evidence="3">mv1</strain>
    </source>
</reference>
<dbReference type="InterPro" id="IPR053135">
    <property type="entry name" value="AKR2_Oxidoreductase"/>
</dbReference>
<gene>
    <name evidence="2" type="ORF">ABW18_12270</name>
</gene>
<organism evidence="2 3">
    <name type="scientific">Gordonia jacobaea</name>
    <dbReference type="NCBI Taxonomy" id="122202"/>
    <lineage>
        <taxon>Bacteria</taxon>
        <taxon>Bacillati</taxon>
        <taxon>Actinomycetota</taxon>
        <taxon>Actinomycetes</taxon>
        <taxon>Mycobacteriales</taxon>
        <taxon>Gordoniaceae</taxon>
        <taxon>Gordonia</taxon>
    </lineage>
</organism>
<dbReference type="PANTHER" id="PTHR43312:SF1">
    <property type="entry name" value="NADP-DEPENDENT OXIDOREDUCTASE DOMAIN-CONTAINING PROTEIN"/>
    <property type="match status" value="1"/>
</dbReference>
<dbReference type="Gene3D" id="3.20.20.100">
    <property type="entry name" value="NADP-dependent oxidoreductase domain"/>
    <property type="match status" value="1"/>
</dbReference>
<feature type="domain" description="NADP-dependent oxidoreductase" evidence="1">
    <location>
        <begin position="41"/>
        <end position="302"/>
    </location>
</feature>
<evidence type="ECO:0000259" key="1">
    <source>
        <dbReference type="Pfam" id="PF00248"/>
    </source>
</evidence>
<accession>A0ABR5IBJ6</accession>
<evidence type="ECO:0000313" key="3">
    <source>
        <dbReference type="Proteomes" id="UP000037247"/>
    </source>
</evidence>
<dbReference type="InterPro" id="IPR036812">
    <property type="entry name" value="NAD(P)_OxRdtase_dom_sf"/>
</dbReference>
<sequence>MTTPSATIGLGLAAVGRPAYITTGRDYDLGDERSIEDMRARTYAVLDAAYADGVRYLDCARSYGLSEQFLADWLSDRPDVDDVVVASKWGYRYVGEWELDAAVHEVKDHSLGEFVDQWTASHSILGEALSIYQIHSLTPDSPALSNPALLDALARVRDDGYRIGFSTSGPSQADVVRQAISIEIGGAPLFGVLQSTWNLLETSVGPALAEAAEAGLSVVVKEGMANGRLAPGVDDDSDARRAVDRVAAELDVPADQVALAAALAQPWAAYVLSGAVSVEQVDSNVAASTVTLEPAVLAELVAHPEPPADYWSKRSQRDWS</sequence>
<dbReference type="Pfam" id="PF00248">
    <property type="entry name" value="Aldo_ket_red"/>
    <property type="match status" value="1"/>
</dbReference>
<evidence type="ECO:0000313" key="2">
    <source>
        <dbReference type="EMBL" id="KNA91065.1"/>
    </source>
</evidence>
<dbReference type="EMBL" id="LDTZ01000017">
    <property type="protein sequence ID" value="KNA91065.1"/>
    <property type="molecule type" value="Genomic_DNA"/>
</dbReference>
<dbReference type="Proteomes" id="UP000037247">
    <property type="component" value="Unassembled WGS sequence"/>
</dbReference>
<dbReference type="InterPro" id="IPR023210">
    <property type="entry name" value="NADP_OxRdtase_dom"/>
</dbReference>
<keyword evidence="3" id="KW-1185">Reference proteome</keyword>
<protein>
    <submittedName>
        <fullName evidence="2">Aldo/keto reductase</fullName>
    </submittedName>
</protein>
<dbReference type="SUPFAM" id="SSF51430">
    <property type="entry name" value="NAD(P)-linked oxidoreductase"/>
    <property type="match status" value="1"/>
</dbReference>
<comment type="caution">
    <text evidence="2">The sequence shown here is derived from an EMBL/GenBank/DDBJ whole genome shotgun (WGS) entry which is preliminary data.</text>
</comment>
<proteinExistence type="predicted"/>
<dbReference type="PANTHER" id="PTHR43312">
    <property type="entry name" value="D-THREO-ALDOSE 1-DEHYDROGENASE"/>
    <property type="match status" value="1"/>
</dbReference>